<dbReference type="InterPro" id="IPR038510">
    <property type="entry name" value="Spt4_sf"/>
</dbReference>
<evidence type="ECO:0000256" key="9">
    <source>
        <dbReference type="SAM" id="MobiDB-lite"/>
    </source>
</evidence>
<evidence type="ECO:0000256" key="3">
    <source>
        <dbReference type="ARBA" id="ARBA00010464"/>
    </source>
</evidence>
<dbReference type="PANTHER" id="PTHR12882:SF1">
    <property type="entry name" value="TRANSCRIPTION ELONGATION FACTOR SPT4"/>
    <property type="match status" value="1"/>
</dbReference>
<reference evidence="11" key="1">
    <citation type="submission" date="2022-07" db="EMBL/GenBank/DDBJ databases">
        <title>Draft genome sequence of Zalerion maritima ATCC 34329, a (micro)plastics degrading marine fungus.</title>
        <authorList>
            <person name="Paco A."/>
            <person name="Goncalves M.F.M."/>
            <person name="Rocha-Santos T.A.P."/>
            <person name="Alves A."/>
        </authorList>
    </citation>
    <scope>NUCLEOTIDE SEQUENCE</scope>
    <source>
        <strain evidence="11">ATCC 34329</strain>
    </source>
</reference>
<evidence type="ECO:0000313" key="12">
    <source>
        <dbReference type="Proteomes" id="UP001201980"/>
    </source>
</evidence>
<sequence>MPQSENYVAPGQHRYLRACMVCSIVMTYQRFREQGCPNCEEFLSLQGSPEQIEACTSQVYEGLITLTNPSKSWVARWQRLNNYIPGVYAMKVSGTLPDDVRTAVEDETGNKYIPRDGTEEEDPGRE</sequence>
<dbReference type="SUPFAM" id="SSF63393">
    <property type="entry name" value="RNA polymerase subunits"/>
    <property type="match status" value="1"/>
</dbReference>
<evidence type="ECO:0000256" key="6">
    <source>
        <dbReference type="ARBA" id="ARBA00023242"/>
    </source>
</evidence>
<name>A0AAD5RKV0_9PEZI</name>
<dbReference type="InterPro" id="IPR009287">
    <property type="entry name" value="Spt4"/>
</dbReference>
<proteinExistence type="inferred from homology"/>
<dbReference type="GO" id="GO:0003746">
    <property type="term" value="F:translation elongation factor activity"/>
    <property type="evidence" value="ECO:0007669"/>
    <property type="project" value="UniProtKB-KW"/>
</dbReference>
<keyword evidence="11" id="KW-0648">Protein biosynthesis</keyword>
<dbReference type="GO" id="GO:0032044">
    <property type="term" value="C:DSIF complex"/>
    <property type="evidence" value="ECO:0007669"/>
    <property type="project" value="TreeGrafter"/>
</dbReference>
<dbReference type="EMBL" id="JAKWBI020000315">
    <property type="protein sequence ID" value="KAJ2896739.1"/>
    <property type="molecule type" value="Genomic_DNA"/>
</dbReference>
<dbReference type="GO" id="GO:0006355">
    <property type="term" value="P:regulation of DNA-templated transcription"/>
    <property type="evidence" value="ECO:0007669"/>
    <property type="project" value="InterPro"/>
</dbReference>
<dbReference type="InterPro" id="IPR022800">
    <property type="entry name" value="Spt4/RpoE2_Znf"/>
</dbReference>
<evidence type="ECO:0000259" key="10">
    <source>
        <dbReference type="SMART" id="SM01389"/>
    </source>
</evidence>
<protein>
    <recommendedName>
        <fullName evidence="4 8">Transcription elongation factor SPT4</fullName>
    </recommendedName>
</protein>
<dbReference type="InterPro" id="IPR029040">
    <property type="entry name" value="RPABC4/Spt4"/>
</dbReference>
<accession>A0AAD5RKV0</accession>
<dbReference type="AlphaFoldDB" id="A0AAD5RKV0"/>
<dbReference type="PIRSF" id="PIRSF025023">
    <property type="entry name" value="Spt4"/>
    <property type="match status" value="1"/>
</dbReference>
<gene>
    <name evidence="11" type="ORF">MKZ38_005267</name>
</gene>
<evidence type="ECO:0000313" key="11">
    <source>
        <dbReference type="EMBL" id="KAJ2896739.1"/>
    </source>
</evidence>
<evidence type="ECO:0000256" key="8">
    <source>
        <dbReference type="PIRNR" id="PIRNR025023"/>
    </source>
</evidence>
<feature type="domain" description="Spt4/RpoE2 zinc finger" evidence="10">
    <location>
        <begin position="16"/>
        <end position="93"/>
    </location>
</feature>
<dbReference type="PANTHER" id="PTHR12882">
    <property type="entry name" value="SUPPRESSOR OF TY 4"/>
    <property type="match status" value="1"/>
</dbReference>
<keyword evidence="6 8" id="KW-0539">Nucleus</keyword>
<keyword evidence="7" id="KW-0137">Centromere</keyword>
<keyword evidence="11" id="KW-0251">Elongation factor</keyword>
<dbReference type="GO" id="GO:0140673">
    <property type="term" value="P:transcription elongation-coupled chromatin remodeling"/>
    <property type="evidence" value="ECO:0007669"/>
    <property type="project" value="InterPro"/>
</dbReference>
<evidence type="ECO:0000256" key="2">
    <source>
        <dbReference type="ARBA" id="ARBA00004584"/>
    </source>
</evidence>
<keyword evidence="12" id="KW-1185">Reference proteome</keyword>
<organism evidence="11 12">
    <name type="scientific">Zalerion maritima</name>
    <dbReference type="NCBI Taxonomy" id="339359"/>
    <lineage>
        <taxon>Eukaryota</taxon>
        <taxon>Fungi</taxon>
        <taxon>Dikarya</taxon>
        <taxon>Ascomycota</taxon>
        <taxon>Pezizomycotina</taxon>
        <taxon>Sordariomycetes</taxon>
        <taxon>Lulworthiomycetidae</taxon>
        <taxon>Lulworthiales</taxon>
        <taxon>Lulworthiaceae</taxon>
        <taxon>Zalerion</taxon>
    </lineage>
</organism>
<dbReference type="CDD" id="cd07973">
    <property type="entry name" value="Spt4"/>
    <property type="match status" value="1"/>
</dbReference>
<dbReference type="Gene3D" id="3.30.40.210">
    <property type="match status" value="1"/>
</dbReference>
<evidence type="ECO:0000256" key="5">
    <source>
        <dbReference type="ARBA" id="ARBA00023163"/>
    </source>
</evidence>
<comment type="subcellular location">
    <subcellularLocation>
        <location evidence="2">Chromosome</location>
        <location evidence="2">Centromere</location>
    </subcellularLocation>
    <subcellularLocation>
        <location evidence="1 8">Nucleus</location>
    </subcellularLocation>
</comment>
<dbReference type="Pfam" id="PF06093">
    <property type="entry name" value="Spt4"/>
    <property type="match status" value="1"/>
</dbReference>
<comment type="similarity">
    <text evidence="3 8">Belongs to the SPT4 family.</text>
</comment>
<evidence type="ECO:0000256" key="4">
    <source>
        <dbReference type="ARBA" id="ARBA00020182"/>
    </source>
</evidence>
<dbReference type="GO" id="GO:0008270">
    <property type="term" value="F:zinc ion binding"/>
    <property type="evidence" value="ECO:0007669"/>
    <property type="project" value="InterPro"/>
</dbReference>
<evidence type="ECO:0000256" key="7">
    <source>
        <dbReference type="ARBA" id="ARBA00023328"/>
    </source>
</evidence>
<keyword evidence="5 8" id="KW-0804">Transcription</keyword>
<comment type="caution">
    <text evidence="11">The sequence shown here is derived from an EMBL/GenBank/DDBJ whole genome shotgun (WGS) entry which is preliminary data.</text>
</comment>
<dbReference type="GO" id="GO:0000775">
    <property type="term" value="C:chromosome, centromeric region"/>
    <property type="evidence" value="ECO:0007669"/>
    <property type="project" value="UniProtKB-SubCell"/>
</dbReference>
<evidence type="ECO:0000256" key="1">
    <source>
        <dbReference type="ARBA" id="ARBA00004123"/>
    </source>
</evidence>
<dbReference type="SMART" id="SM01389">
    <property type="entry name" value="Spt4"/>
    <property type="match status" value="1"/>
</dbReference>
<feature type="region of interest" description="Disordered" evidence="9">
    <location>
        <begin position="98"/>
        <end position="126"/>
    </location>
</feature>
<dbReference type="GO" id="GO:0000993">
    <property type="term" value="F:RNA polymerase II complex binding"/>
    <property type="evidence" value="ECO:0007669"/>
    <property type="project" value="TreeGrafter"/>
</dbReference>
<dbReference type="Proteomes" id="UP001201980">
    <property type="component" value="Unassembled WGS sequence"/>
</dbReference>
<comment type="function">
    <text evidence="8">The SPT4-SPT5 complex mediates both activation and inhibition of transcription elongation, and plays a role in pre-mRNA processing. This complex seems to be important for the stability of the RNA polymerase II elongation machinery on the chromatin template but not for the inherent ability of this machinery to translocate down the gene.</text>
</comment>